<sequence>MPVTEAVGREILSLPFHPYMTTDDVDHVVSALGRALAGVRETATTETP</sequence>
<dbReference type="Pfam" id="PF01041">
    <property type="entry name" value="DegT_DnrJ_EryC1"/>
    <property type="match status" value="1"/>
</dbReference>
<dbReference type="Proteomes" id="UP000805614">
    <property type="component" value="Unassembled WGS sequence"/>
</dbReference>
<dbReference type="RefSeq" id="WP_187243345.1">
    <property type="nucleotide sequence ID" value="NZ_BAAAOK010000046.1"/>
</dbReference>
<protein>
    <submittedName>
        <fullName evidence="1">DegT/DnrJ/EryC1/StrS family aminotransferase</fullName>
    </submittedName>
</protein>
<evidence type="ECO:0000313" key="2">
    <source>
        <dbReference type="Proteomes" id="UP000805614"/>
    </source>
</evidence>
<name>A0ABR7LN92_9ACTN</name>
<accession>A0ABR7LN92</accession>
<keyword evidence="1" id="KW-0032">Aminotransferase</keyword>
<keyword evidence="1" id="KW-0808">Transferase</keyword>
<organism evidence="1 2">
    <name type="scientific">Actinomadura alba</name>
    <dbReference type="NCBI Taxonomy" id="406431"/>
    <lineage>
        <taxon>Bacteria</taxon>
        <taxon>Bacillati</taxon>
        <taxon>Actinomycetota</taxon>
        <taxon>Actinomycetes</taxon>
        <taxon>Streptosporangiales</taxon>
        <taxon>Thermomonosporaceae</taxon>
        <taxon>Actinomadura</taxon>
    </lineage>
</organism>
<dbReference type="EMBL" id="JABVEC010000007">
    <property type="protein sequence ID" value="MBC6466200.1"/>
    <property type="molecule type" value="Genomic_DNA"/>
</dbReference>
<dbReference type="Gene3D" id="3.90.1150.10">
    <property type="entry name" value="Aspartate Aminotransferase, domain 1"/>
    <property type="match status" value="1"/>
</dbReference>
<dbReference type="SUPFAM" id="SSF53383">
    <property type="entry name" value="PLP-dependent transferases"/>
    <property type="match status" value="1"/>
</dbReference>
<dbReference type="InterPro" id="IPR015424">
    <property type="entry name" value="PyrdxlP-dep_Trfase"/>
</dbReference>
<dbReference type="InterPro" id="IPR000653">
    <property type="entry name" value="DegT/StrS_aminotransferase"/>
</dbReference>
<gene>
    <name evidence="1" type="ORF">HKK74_11915</name>
</gene>
<comment type="caution">
    <text evidence="1">The sequence shown here is derived from an EMBL/GenBank/DDBJ whole genome shotgun (WGS) entry which is preliminary data.</text>
</comment>
<dbReference type="GO" id="GO:0008483">
    <property type="term" value="F:transaminase activity"/>
    <property type="evidence" value="ECO:0007669"/>
    <property type="project" value="UniProtKB-KW"/>
</dbReference>
<reference evidence="1 2" key="1">
    <citation type="submission" date="2020-06" db="EMBL/GenBank/DDBJ databases">
        <title>Actinomadura xiongansis sp. nov., isolated from soil of Baiyangdian.</title>
        <authorList>
            <person name="Zhang X."/>
        </authorList>
    </citation>
    <scope>NUCLEOTIDE SEQUENCE [LARGE SCALE GENOMIC DNA]</scope>
    <source>
        <strain evidence="1 2">HBUM206468</strain>
    </source>
</reference>
<dbReference type="InterPro" id="IPR015422">
    <property type="entry name" value="PyrdxlP-dep_Trfase_small"/>
</dbReference>
<keyword evidence="2" id="KW-1185">Reference proteome</keyword>
<proteinExistence type="predicted"/>
<evidence type="ECO:0000313" key="1">
    <source>
        <dbReference type="EMBL" id="MBC6466200.1"/>
    </source>
</evidence>